<dbReference type="PANTHER" id="PTHR24177">
    <property type="entry name" value="CASKIN"/>
    <property type="match status" value="1"/>
</dbReference>
<evidence type="ECO:0000259" key="5">
    <source>
        <dbReference type="Pfam" id="PF13976"/>
    </source>
</evidence>
<keyword evidence="3" id="KW-0812">Transmembrane</keyword>
<evidence type="ECO:0000313" key="7">
    <source>
        <dbReference type="EMBL" id="KAF5477250.1"/>
    </source>
</evidence>
<keyword evidence="1" id="KW-0040">ANK repeat</keyword>
<dbReference type="PROSITE" id="PS50088">
    <property type="entry name" value="ANK_REPEAT"/>
    <property type="match status" value="1"/>
</dbReference>
<evidence type="ECO:0000256" key="1">
    <source>
        <dbReference type="PROSITE-ProRule" id="PRU00023"/>
    </source>
</evidence>
<dbReference type="Pfam" id="PF12796">
    <property type="entry name" value="Ank_2"/>
    <property type="match status" value="1"/>
</dbReference>
<comment type="caution">
    <text evidence="7">The sequence shown here is derived from an EMBL/GenBank/DDBJ whole genome shotgun (WGS) entry which is preliminary data.</text>
</comment>
<dbReference type="Pfam" id="PF22936">
    <property type="entry name" value="Pol_BBD"/>
    <property type="match status" value="1"/>
</dbReference>
<proteinExistence type="predicted"/>
<dbReference type="Proteomes" id="UP000619265">
    <property type="component" value="Unassembled WGS sequence"/>
</dbReference>
<evidence type="ECO:0000256" key="3">
    <source>
        <dbReference type="SAM" id="Phobius"/>
    </source>
</evidence>
<name>A0A834D4Y0_JUGRE</name>
<feature type="domain" description="PGG" evidence="4">
    <location>
        <begin position="853"/>
        <end position="966"/>
    </location>
</feature>
<feature type="transmembrane region" description="Helical" evidence="3">
    <location>
        <begin position="859"/>
        <end position="879"/>
    </location>
</feature>
<sequence length="1023" mass="114893">MDSACTIHMCPKRDWFTNYESVNGGSVLLGNDMACRIAGIGSVRIKMFDGIYTGEGGAIRVSKGSMVVIKGDKTNGLYFLQGSTVTGAAAVSVSDDPDSDVTRLWHMRLGHMSEKGMSILSKQGLGKDFWAEAINTACFLVNRSPATAIGLKTPNEEITGSTGQEQDVRKQVEFQVEAPQGLPRGAQDHAIADEHDSDPSSSAQGEQDYSIATGRQRRQIRPPQRYAHTDMVMDALTTAENIVGQEPSSYSEAVKSAESAQWCAAMTEEIEDIINMTTNDIETYGSTSSAAFSTPVAPQEILLHDKYNYEEWKVRVKTYLLSQDLWQDVQQTDEPFPGRGRENFMALHLIQISCGPQPFNEIKNIMNAREAWKTLADRYGRRDVASKQDTSEENSMSPGCRSNEEYLCSYEKLYNAVRDGNLDETNRILCIEPLPHNALNRTIPNKGETVLHTAVTNGHEHIVEALVMQMSNEGLAMYDSDGYTALTTAAVLGKWRMAECMLRKYPDLISIRHSKGENLPVVMAIDFGQIEMARHLYYHTPNKYLILQDNDQEIQDRNGATLFTRAIYTGTLDIALGLILICPRLALALDEYGESPILALASMRHSFPSGNQLGFWKQRIYSCMRDVPILALPTGDIHFMNVSNGEQRQSNQDDQSNRSVLSAMFRYLVSGIQQLLEMKKIHVQSDALLSQMCKVISESRTQQLMDGLVYTAISRAAKNGIFEFVSKMLEMDQRFLWTTDRNQRNIFMLAVLHRQEKIFNILYGLDRKIMNYSLTSKVDVNENNILHMAGMIEDSTWVNKIPGAALQMQRELQWFKEVEGIVHPKAKESTNNDGLTPRQLFTKNHKNLMEKGEKWMKGTATSCTVVGALIATIMFAAAFTVPGGNDQTTGFPIFLKKKLFMLFIICDALSLFSSSTSMLMFLGILTSTYAEEDFLEYLPRQMIIGLFTLFCSIATMMIAFSTALIIMLHDQYSWILIPIISLACVSVTPFILMQFPLLKNMVFSTYGLGIFDRKKKRFIMYIL</sequence>
<evidence type="ECO:0000313" key="8">
    <source>
        <dbReference type="Proteomes" id="UP000619265"/>
    </source>
</evidence>
<dbReference type="PANTHER" id="PTHR24177:SF329">
    <property type="entry name" value="ANKYRIN REPEAT PROTEIN"/>
    <property type="match status" value="1"/>
</dbReference>
<dbReference type="Gramene" id="Jr02_07840_p1">
    <property type="protein sequence ID" value="cds.Jr02_07840_p1"/>
    <property type="gene ID" value="Jr02_07840"/>
</dbReference>
<dbReference type="Pfam" id="PF13976">
    <property type="entry name" value="gag_pre-integrs"/>
    <property type="match status" value="1"/>
</dbReference>
<feature type="transmembrane region" description="Helical" evidence="3">
    <location>
        <begin position="972"/>
        <end position="992"/>
    </location>
</feature>
<reference evidence="7" key="1">
    <citation type="submission" date="2015-10" db="EMBL/GenBank/DDBJ databases">
        <authorList>
            <person name="Martinez-Garcia P.J."/>
            <person name="Crepeau M.W."/>
            <person name="Puiu D."/>
            <person name="Gonzalez-Ibeas D."/>
            <person name="Whalen J."/>
            <person name="Stevens K."/>
            <person name="Paul R."/>
            <person name="Butterfield T."/>
            <person name="Britton M."/>
            <person name="Reagan R."/>
            <person name="Chakraborty S."/>
            <person name="Walawage S.L."/>
            <person name="Vasquez-Gross H.A."/>
            <person name="Cardeno C."/>
            <person name="Famula R."/>
            <person name="Pratt K."/>
            <person name="Kuruganti S."/>
            <person name="Aradhya M.K."/>
            <person name="Leslie C.A."/>
            <person name="Dandekar A.M."/>
            <person name="Salzberg S.L."/>
            <person name="Wegrzyn J.L."/>
            <person name="Langley C.H."/>
            <person name="Neale D.B."/>
        </authorList>
    </citation>
    <scope>NUCLEOTIDE SEQUENCE</scope>
    <source>
        <tissue evidence="7">Leaves</tissue>
    </source>
</reference>
<gene>
    <name evidence="7" type="ORF">F2P56_003901</name>
</gene>
<keyword evidence="3" id="KW-1133">Transmembrane helix</keyword>
<dbReference type="InterPro" id="IPR054722">
    <property type="entry name" value="PolX-like_BBD"/>
</dbReference>
<dbReference type="InterPro" id="IPR025724">
    <property type="entry name" value="GAG-pre-integrase_dom"/>
</dbReference>
<dbReference type="InterPro" id="IPR036770">
    <property type="entry name" value="Ankyrin_rpt-contain_sf"/>
</dbReference>
<dbReference type="Pfam" id="PF13962">
    <property type="entry name" value="PGG"/>
    <property type="match status" value="1"/>
</dbReference>
<feature type="domain" description="Retrovirus-related Pol polyprotein from transposon TNT 1-94-like beta-barrel" evidence="6">
    <location>
        <begin position="1"/>
        <end position="50"/>
    </location>
</feature>
<feature type="domain" description="GAG-pre-integrase" evidence="5">
    <location>
        <begin position="76"/>
        <end position="127"/>
    </location>
</feature>
<evidence type="ECO:0000259" key="6">
    <source>
        <dbReference type="Pfam" id="PF22936"/>
    </source>
</evidence>
<feature type="transmembrane region" description="Helical" evidence="3">
    <location>
        <begin position="943"/>
        <end position="966"/>
    </location>
</feature>
<dbReference type="PROSITE" id="PS50297">
    <property type="entry name" value="ANK_REP_REGION"/>
    <property type="match status" value="1"/>
</dbReference>
<feature type="region of interest" description="Disordered" evidence="2">
    <location>
        <begin position="191"/>
        <end position="226"/>
    </location>
</feature>
<evidence type="ECO:0008006" key="9">
    <source>
        <dbReference type="Google" id="ProtNLM"/>
    </source>
</evidence>
<feature type="repeat" description="ANK" evidence="1">
    <location>
        <begin position="446"/>
        <end position="467"/>
    </location>
</feature>
<dbReference type="Gene3D" id="1.25.40.20">
    <property type="entry name" value="Ankyrin repeat-containing domain"/>
    <property type="match status" value="1"/>
</dbReference>
<feature type="transmembrane region" description="Helical" evidence="3">
    <location>
        <begin position="899"/>
        <end position="922"/>
    </location>
</feature>
<dbReference type="InterPro" id="IPR026961">
    <property type="entry name" value="PGG_dom"/>
</dbReference>
<protein>
    <recommendedName>
        <fullName evidence="9">Ankyrin repeat-containing protein ITN1-like</fullName>
    </recommendedName>
</protein>
<dbReference type="SUPFAM" id="SSF48403">
    <property type="entry name" value="Ankyrin repeat"/>
    <property type="match status" value="1"/>
</dbReference>
<keyword evidence="3" id="KW-0472">Membrane</keyword>
<dbReference type="AlphaFoldDB" id="A0A834D4Y0"/>
<evidence type="ECO:0000259" key="4">
    <source>
        <dbReference type="Pfam" id="PF13962"/>
    </source>
</evidence>
<dbReference type="EMBL" id="LIHL02000002">
    <property type="protein sequence ID" value="KAF5477250.1"/>
    <property type="molecule type" value="Genomic_DNA"/>
</dbReference>
<dbReference type="InterPro" id="IPR002110">
    <property type="entry name" value="Ankyrin_rpt"/>
</dbReference>
<evidence type="ECO:0000256" key="2">
    <source>
        <dbReference type="SAM" id="MobiDB-lite"/>
    </source>
</evidence>
<organism evidence="7 8">
    <name type="scientific">Juglans regia</name>
    <name type="common">English walnut</name>
    <dbReference type="NCBI Taxonomy" id="51240"/>
    <lineage>
        <taxon>Eukaryota</taxon>
        <taxon>Viridiplantae</taxon>
        <taxon>Streptophyta</taxon>
        <taxon>Embryophyta</taxon>
        <taxon>Tracheophyta</taxon>
        <taxon>Spermatophyta</taxon>
        <taxon>Magnoliopsida</taxon>
        <taxon>eudicotyledons</taxon>
        <taxon>Gunneridae</taxon>
        <taxon>Pentapetalae</taxon>
        <taxon>rosids</taxon>
        <taxon>fabids</taxon>
        <taxon>Fagales</taxon>
        <taxon>Juglandaceae</taxon>
        <taxon>Juglans</taxon>
    </lineage>
</organism>
<accession>A0A834D4Y0</accession>
<reference evidence="7" key="2">
    <citation type="submission" date="2020-03" db="EMBL/GenBank/DDBJ databases">
        <title>Walnut 2.0.</title>
        <authorList>
            <person name="Marrano A."/>
            <person name="Britton M."/>
            <person name="Zimin A.V."/>
            <person name="Zaini P.A."/>
            <person name="Workman R."/>
            <person name="Puiu D."/>
            <person name="Bianco L."/>
            <person name="Allen B.J."/>
            <person name="Troggio M."/>
            <person name="Leslie C.A."/>
            <person name="Timp W."/>
            <person name="Dendekar A."/>
            <person name="Salzberg S.L."/>
            <person name="Neale D.B."/>
        </authorList>
    </citation>
    <scope>NUCLEOTIDE SEQUENCE</scope>
    <source>
        <tissue evidence="7">Leaves</tissue>
    </source>
</reference>
<dbReference type="SMART" id="SM00248">
    <property type="entry name" value="ANK"/>
    <property type="match status" value="5"/>
</dbReference>